<dbReference type="AlphaFoldDB" id="A0A1G8KFB2"/>
<dbReference type="STRING" id="1045773.SAMN05216555_102232"/>
<gene>
    <name evidence="2" type="ORF">SAMN05216555_102232</name>
</gene>
<accession>A0A1G8KFB2</accession>
<name>A0A1G8KFB2_9MICC</name>
<dbReference type="OrthoDB" id="4943352at2"/>
<dbReference type="EMBL" id="FNEI01000002">
    <property type="protein sequence ID" value="SDI42086.1"/>
    <property type="molecule type" value="Genomic_DNA"/>
</dbReference>
<protein>
    <recommendedName>
        <fullName evidence="4">Lipoprotein</fullName>
    </recommendedName>
</protein>
<evidence type="ECO:0000313" key="2">
    <source>
        <dbReference type="EMBL" id="SDI42086.1"/>
    </source>
</evidence>
<evidence type="ECO:0000313" key="3">
    <source>
        <dbReference type="Proteomes" id="UP000182130"/>
    </source>
</evidence>
<dbReference type="Proteomes" id="UP000182130">
    <property type="component" value="Unassembled WGS sequence"/>
</dbReference>
<feature type="chain" id="PRO_5039163570" description="Lipoprotein" evidence="1">
    <location>
        <begin position="32"/>
        <end position="178"/>
    </location>
</feature>
<evidence type="ECO:0008006" key="4">
    <source>
        <dbReference type="Google" id="ProtNLM"/>
    </source>
</evidence>
<keyword evidence="1" id="KW-0732">Signal</keyword>
<feature type="signal peptide" evidence="1">
    <location>
        <begin position="1"/>
        <end position="31"/>
    </location>
</feature>
<proteinExistence type="predicted"/>
<dbReference type="RefSeq" id="WP_074586939.1">
    <property type="nucleotide sequence ID" value="NZ_FNEI01000002.1"/>
</dbReference>
<reference evidence="3" key="1">
    <citation type="submission" date="2016-10" db="EMBL/GenBank/DDBJ databases">
        <authorList>
            <person name="Varghese N."/>
            <person name="Submissions S."/>
        </authorList>
    </citation>
    <scope>NUCLEOTIDE SEQUENCE [LARGE SCALE GENOMIC DNA]</scope>
    <source>
        <strain evidence="3">CGMCC 1.10783</strain>
    </source>
</reference>
<organism evidence="2 3">
    <name type="scientific">Arthrobacter cupressi</name>
    <dbReference type="NCBI Taxonomy" id="1045773"/>
    <lineage>
        <taxon>Bacteria</taxon>
        <taxon>Bacillati</taxon>
        <taxon>Actinomycetota</taxon>
        <taxon>Actinomycetes</taxon>
        <taxon>Micrococcales</taxon>
        <taxon>Micrococcaceae</taxon>
        <taxon>Arthrobacter</taxon>
    </lineage>
</organism>
<dbReference type="PROSITE" id="PS51257">
    <property type="entry name" value="PROKAR_LIPOPROTEIN"/>
    <property type="match status" value="1"/>
</dbReference>
<sequence length="178" mass="19149">MGRFGALKVRRKRRPFAAVVLSCAVAVGGLAACEYTYDDGRAPLPERPAPVITDPVIPRDPGLDHTVTGEALNAWVLAVLPGINGQTFFTSYGFLGSGESRMERTVPLPAGTYSITLACRGARQASYAVRDGTVALIELKIDCGRTRVNVVELPKSTVLAVTIQASRRANFAYRVTRI</sequence>
<keyword evidence="3" id="KW-1185">Reference proteome</keyword>
<evidence type="ECO:0000256" key="1">
    <source>
        <dbReference type="SAM" id="SignalP"/>
    </source>
</evidence>